<dbReference type="NCBIfam" id="TIGR02118">
    <property type="entry name" value="EthD family reductase"/>
    <property type="match status" value="1"/>
</dbReference>
<dbReference type="InterPro" id="IPR011008">
    <property type="entry name" value="Dimeric_a/b-barrel"/>
</dbReference>
<proteinExistence type="predicted"/>
<reference evidence="3" key="1">
    <citation type="journal article" date="2019" name="Int. J. Syst. Evol. Microbiol.">
        <title>The Global Catalogue of Microorganisms (GCM) 10K type strain sequencing project: providing services to taxonomists for standard genome sequencing and annotation.</title>
        <authorList>
            <consortium name="The Broad Institute Genomics Platform"/>
            <consortium name="The Broad Institute Genome Sequencing Center for Infectious Disease"/>
            <person name="Wu L."/>
            <person name="Ma J."/>
        </authorList>
    </citation>
    <scope>NUCLEOTIDE SEQUENCE [LARGE SCALE GENOMIC DNA]</scope>
    <source>
        <strain evidence="3">CGMCC 1.16226</strain>
    </source>
</reference>
<evidence type="ECO:0000313" key="3">
    <source>
        <dbReference type="Proteomes" id="UP001597349"/>
    </source>
</evidence>
<dbReference type="SUPFAM" id="SSF54909">
    <property type="entry name" value="Dimeric alpha+beta barrel"/>
    <property type="match status" value="1"/>
</dbReference>
<name>A0ABW4WJ47_9HYPH</name>
<gene>
    <name evidence="2" type="ORF">ACFSQT_21470</name>
</gene>
<evidence type="ECO:0000313" key="2">
    <source>
        <dbReference type="EMBL" id="MFD2055537.1"/>
    </source>
</evidence>
<protein>
    <submittedName>
        <fullName evidence="2">EthD family reductase</fullName>
    </submittedName>
</protein>
<accession>A0ABW4WJ47</accession>
<dbReference type="Pfam" id="PF07110">
    <property type="entry name" value="EthD"/>
    <property type="match status" value="1"/>
</dbReference>
<comment type="caution">
    <text evidence="2">The sequence shown here is derived from an EMBL/GenBank/DDBJ whole genome shotgun (WGS) entry which is preliminary data.</text>
</comment>
<keyword evidence="3" id="KW-1185">Reference proteome</keyword>
<dbReference type="Proteomes" id="UP001597349">
    <property type="component" value="Unassembled WGS sequence"/>
</dbReference>
<feature type="domain" description="EthD" evidence="1">
    <location>
        <begin position="11"/>
        <end position="67"/>
    </location>
</feature>
<dbReference type="Gene3D" id="3.30.70.100">
    <property type="match status" value="1"/>
</dbReference>
<organism evidence="2 3">
    <name type="scientific">Mesorhizobium calcicola</name>
    <dbReference type="NCBI Taxonomy" id="1300310"/>
    <lineage>
        <taxon>Bacteria</taxon>
        <taxon>Pseudomonadati</taxon>
        <taxon>Pseudomonadota</taxon>
        <taxon>Alphaproteobacteria</taxon>
        <taxon>Hyphomicrobiales</taxon>
        <taxon>Phyllobacteriaceae</taxon>
        <taxon>Mesorhizobium</taxon>
    </lineage>
</organism>
<dbReference type="RefSeq" id="WP_379021849.1">
    <property type="nucleotide sequence ID" value="NZ_JBHUGY010000031.1"/>
</dbReference>
<evidence type="ECO:0000259" key="1">
    <source>
        <dbReference type="Pfam" id="PF07110"/>
    </source>
</evidence>
<dbReference type="InterPro" id="IPR009799">
    <property type="entry name" value="EthD_dom"/>
</dbReference>
<sequence length="113" mass="12500">MARLVALYKTPKDLTAFDRYYFSTHIPLAKTIPGLRKYEISDGGVHSPGGPSGYHLVAILHFGSVNANFWTLFRPLHAGCPLYEPAMRLIFAAMMKSFSCNPFILCVCSETAA</sequence>
<dbReference type="EMBL" id="JBHUGY010000031">
    <property type="protein sequence ID" value="MFD2055537.1"/>
    <property type="molecule type" value="Genomic_DNA"/>
</dbReference>